<dbReference type="GO" id="GO:0016887">
    <property type="term" value="F:ATP hydrolysis activity"/>
    <property type="evidence" value="ECO:0007669"/>
    <property type="project" value="InterPro"/>
</dbReference>
<evidence type="ECO:0000259" key="3">
    <source>
        <dbReference type="PROSITE" id="PS50893"/>
    </source>
</evidence>
<dbReference type="SMART" id="SM00382">
    <property type="entry name" value="AAA"/>
    <property type="match status" value="1"/>
</dbReference>
<dbReference type="InterPro" id="IPR027417">
    <property type="entry name" value="P-loop_NTPase"/>
</dbReference>
<dbReference type="AlphaFoldDB" id="A0A6J6LMV7"/>
<dbReference type="PROSITE" id="PS50893">
    <property type="entry name" value="ABC_TRANSPORTER_2"/>
    <property type="match status" value="1"/>
</dbReference>
<dbReference type="EMBL" id="CAEZWU010000032">
    <property type="protein sequence ID" value="CAB4662079.1"/>
    <property type="molecule type" value="Genomic_DNA"/>
</dbReference>
<evidence type="ECO:0000256" key="2">
    <source>
        <dbReference type="ARBA" id="ARBA00022840"/>
    </source>
</evidence>
<protein>
    <submittedName>
        <fullName evidence="5">Unannotated protein</fullName>
    </submittedName>
</protein>
<dbReference type="InterPro" id="IPR010230">
    <property type="entry name" value="FeS-cluster_ATPase_SufC"/>
</dbReference>
<accession>A0A6J6LMV7</accession>
<gene>
    <name evidence="4" type="ORF">UFOPK1826_01439</name>
    <name evidence="5" type="ORF">UFOPK2292_00326</name>
</gene>
<evidence type="ECO:0000313" key="4">
    <source>
        <dbReference type="EMBL" id="CAB4613872.1"/>
    </source>
</evidence>
<dbReference type="InterPro" id="IPR003439">
    <property type="entry name" value="ABC_transporter-like_ATP-bd"/>
</dbReference>
<sequence>MRELFRIDDLHAKPAEADAQILRGVSLTVNTGEVHAIMGPNGSGKSTLATTLLGAPEYEVTHGRLFYKGEDISLWPTDVRAKAGIFLAFQYPQEIAGVSVIQFLRQALSARKGIDLSVLELRLSIISWMKRLGMDSSFVDRYLNEGFSGGEKKRNEIMQMAILEPELAILDETDSGLDIDALRIVAQGIREVRQDRPEIGIVLITHYQRLLDEVKPDFVHILIDGRIVKSGSLELASELERNGYDAYRTES</sequence>
<name>A0A6J6LMV7_9ZZZZ</name>
<dbReference type="PANTHER" id="PTHR43204:SF1">
    <property type="entry name" value="ABC TRANSPORTER I FAMILY MEMBER 6, CHLOROPLASTIC"/>
    <property type="match status" value="1"/>
</dbReference>
<dbReference type="NCBIfam" id="TIGR01978">
    <property type="entry name" value="sufC"/>
    <property type="match status" value="1"/>
</dbReference>
<dbReference type="GO" id="GO:0005524">
    <property type="term" value="F:ATP binding"/>
    <property type="evidence" value="ECO:0007669"/>
    <property type="project" value="UniProtKB-KW"/>
</dbReference>
<dbReference type="Gene3D" id="3.40.50.300">
    <property type="entry name" value="P-loop containing nucleotide triphosphate hydrolases"/>
    <property type="match status" value="1"/>
</dbReference>
<organism evidence="5">
    <name type="scientific">freshwater metagenome</name>
    <dbReference type="NCBI Taxonomy" id="449393"/>
    <lineage>
        <taxon>unclassified sequences</taxon>
        <taxon>metagenomes</taxon>
        <taxon>ecological metagenomes</taxon>
    </lineage>
</organism>
<dbReference type="Pfam" id="PF00005">
    <property type="entry name" value="ABC_tran"/>
    <property type="match status" value="1"/>
</dbReference>
<evidence type="ECO:0000313" key="5">
    <source>
        <dbReference type="EMBL" id="CAB4662079.1"/>
    </source>
</evidence>
<evidence type="ECO:0000256" key="1">
    <source>
        <dbReference type="ARBA" id="ARBA00022741"/>
    </source>
</evidence>
<dbReference type="PANTHER" id="PTHR43204">
    <property type="entry name" value="ABC TRANSPORTER I FAMILY MEMBER 6, CHLOROPLASTIC"/>
    <property type="match status" value="1"/>
</dbReference>
<keyword evidence="1" id="KW-0547">Nucleotide-binding</keyword>
<reference evidence="5" key="1">
    <citation type="submission" date="2020-05" db="EMBL/GenBank/DDBJ databases">
        <authorList>
            <person name="Chiriac C."/>
            <person name="Salcher M."/>
            <person name="Ghai R."/>
            <person name="Kavagutti S V."/>
        </authorList>
    </citation>
    <scope>NUCLEOTIDE SEQUENCE</scope>
</reference>
<proteinExistence type="predicted"/>
<dbReference type="SUPFAM" id="SSF52540">
    <property type="entry name" value="P-loop containing nucleoside triphosphate hydrolases"/>
    <property type="match status" value="1"/>
</dbReference>
<keyword evidence="2" id="KW-0067">ATP-binding</keyword>
<dbReference type="EMBL" id="CAEZUN010000236">
    <property type="protein sequence ID" value="CAB4613872.1"/>
    <property type="molecule type" value="Genomic_DNA"/>
</dbReference>
<dbReference type="InterPro" id="IPR003593">
    <property type="entry name" value="AAA+_ATPase"/>
</dbReference>
<dbReference type="CDD" id="cd03217">
    <property type="entry name" value="ABC_FeS_Assembly"/>
    <property type="match status" value="1"/>
</dbReference>
<feature type="domain" description="ABC transporter" evidence="3">
    <location>
        <begin position="5"/>
        <end position="249"/>
    </location>
</feature>